<dbReference type="SMART" id="SM00825">
    <property type="entry name" value="PKS_KS"/>
    <property type="match status" value="2"/>
</dbReference>
<dbReference type="Pfam" id="PF02801">
    <property type="entry name" value="Ketoacyl-synt_C"/>
    <property type="match status" value="2"/>
</dbReference>
<dbReference type="InterPro" id="IPR009081">
    <property type="entry name" value="PP-bd_ACP"/>
</dbReference>
<dbReference type="Gene3D" id="3.30.70.3290">
    <property type="match status" value="1"/>
</dbReference>
<dbReference type="GO" id="GO:0004315">
    <property type="term" value="F:3-oxoacyl-[acyl-carrier-protein] synthase activity"/>
    <property type="evidence" value="ECO:0007669"/>
    <property type="project" value="InterPro"/>
</dbReference>
<dbReference type="InterPro" id="IPR032821">
    <property type="entry name" value="PKS_assoc"/>
</dbReference>
<dbReference type="CDD" id="cd00833">
    <property type="entry name" value="PKS"/>
    <property type="match status" value="2"/>
</dbReference>
<dbReference type="InterPro" id="IPR016039">
    <property type="entry name" value="Thiolase-like"/>
</dbReference>
<proteinExistence type="predicted"/>
<dbReference type="Gene3D" id="1.10.1200.10">
    <property type="entry name" value="ACP-like"/>
    <property type="match status" value="1"/>
</dbReference>
<dbReference type="Pfam" id="PF16197">
    <property type="entry name" value="KAsynt_C_assoc"/>
    <property type="match status" value="1"/>
</dbReference>
<dbReference type="InterPro" id="IPR014043">
    <property type="entry name" value="Acyl_transferase_dom"/>
</dbReference>
<dbReference type="Pfam" id="PF00550">
    <property type="entry name" value="PP-binding"/>
    <property type="match status" value="1"/>
</dbReference>
<keyword evidence="2" id="KW-0597">Phosphoprotein</keyword>
<evidence type="ECO:0000313" key="7">
    <source>
        <dbReference type="EMBL" id="KAA0021665.1"/>
    </source>
</evidence>
<dbReference type="Gene3D" id="3.40.366.10">
    <property type="entry name" value="Malonyl-Coenzyme A Acyl Carrier Protein, domain 2"/>
    <property type="match status" value="1"/>
</dbReference>
<evidence type="ECO:0000259" key="6">
    <source>
        <dbReference type="PROSITE" id="PS52004"/>
    </source>
</evidence>
<dbReference type="PANTHER" id="PTHR43775:SF37">
    <property type="entry name" value="SI:DKEY-61P9.11"/>
    <property type="match status" value="1"/>
</dbReference>
<organism evidence="7 8">
    <name type="scientific">Antrihabitans cavernicola</name>
    <dbReference type="NCBI Taxonomy" id="2495913"/>
    <lineage>
        <taxon>Bacteria</taxon>
        <taxon>Bacillati</taxon>
        <taxon>Actinomycetota</taxon>
        <taxon>Actinomycetes</taxon>
        <taxon>Mycobacteriales</taxon>
        <taxon>Nocardiaceae</taxon>
        <taxon>Antrihabitans</taxon>
    </lineage>
</organism>
<dbReference type="InterPro" id="IPR036736">
    <property type="entry name" value="ACP-like_sf"/>
</dbReference>
<dbReference type="PROSITE" id="PS50075">
    <property type="entry name" value="CARRIER"/>
    <property type="match status" value="1"/>
</dbReference>
<dbReference type="InterPro" id="IPR001227">
    <property type="entry name" value="Ac_transferase_dom_sf"/>
</dbReference>
<dbReference type="SMART" id="SM00827">
    <property type="entry name" value="PKS_AT"/>
    <property type="match status" value="1"/>
</dbReference>
<dbReference type="Gene3D" id="3.40.47.10">
    <property type="match status" value="2"/>
</dbReference>
<dbReference type="PROSITE" id="PS00606">
    <property type="entry name" value="KS3_1"/>
    <property type="match status" value="1"/>
</dbReference>
<dbReference type="SMART" id="SM01294">
    <property type="entry name" value="PKS_PP_betabranch"/>
    <property type="match status" value="1"/>
</dbReference>
<dbReference type="OrthoDB" id="4516163at2"/>
<dbReference type="SUPFAM" id="SSF52151">
    <property type="entry name" value="FabD/lysophospholipase-like"/>
    <property type="match status" value="1"/>
</dbReference>
<dbReference type="PANTHER" id="PTHR43775">
    <property type="entry name" value="FATTY ACID SYNTHASE"/>
    <property type="match status" value="1"/>
</dbReference>
<evidence type="ECO:0000256" key="1">
    <source>
        <dbReference type="ARBA" id="ARBA00022450"/>
    </source>
</evidence>
<dbReference type="InterPro" id="IPR016035">
    <property type="entry name" value="Acyl_Trfase/lysoPLipase"/>
</dbReference>
<keyword evidence="8" id="KW-1185">Reference proteome</keyword>
<reference evidence="7 8" key="1">
    <citation type="submission" date="2019-07" db="EMBL/GenBank/DDBJ databases">
        <title>Rhodococcus cavernicolus sp. nov., isolated from a cave.</title>
        <authorList>
            <person name="Lee S.D."/>
        </authorList>
    </citation>
    <scope>NUCLEOTIDE SEQUENCE [LARGE SCALE GENOMIC DNA]</scope>
    <source>
        <strain evidence="7 8">C1-24</strain>
    </source>
</reference>
<dbReference type="Pfam" id="PF00698">
    <property type="entry name" value="Acyl_transf_1"/>
    <property type="match status" value="1"/>
</dbReference>
<evidence type="ECO:0000256" key="3">
    <source>
        <dbReference type="ARBA" id="ARBA00022679"/>
    </source>
</evidence>
<dbReference type="InterPro" id="IPR014030">
    <property type="entry name" value="Ketoacyl_synth_N"/>
</dbReference>
<evidence type="ECO:0000313" key="8">
    <source>
        <dbReference type="Proteomes" id="UP000322244"/>
    </source>
</evidence>
<dbReference type="SUPFAM" id="SSF47336">
    <property type="entry name" value="ACP-like"/>
    <property type="match status" value="1"/>
</dbReference>
<keyword evidence="1" id="KW-0596">Phosphopantetheine</keyword>
<keyword evidence="3 7" id="KW-0808">Transferase</keyword>
<gene>
    <name evidence="7" type="ORF">FOY51_17395</name>
</gene>
<evidence type="ECO:0000259" key="5">
    <source>
        <dbReference type="PROSITE" id="PS50075"/>
    </source>
</evidence>
<feature type="domain" description="Ketosynthase family 3 (KS3)" evidence="6">
    <location>
        <begin position="971"/>
        <end position="1394"/>
    </location>
</feature>
<feature type="domain" description="Ketosynthase family 3 (KS3)" evidence="6">
    <location>
        <begin position="19"/>
        <end position="417"/>
    </location>
</feature>
<protein>
    <submittedName>
        <fullName evidence="7">Acyltransferase domain-containing protein</fullName>
    </submittedName>
</protein>
<dbReference type="EMBL" id="VLNY01000008">
    <property type="protein sequence ID" value="KAA0021665.1"/>
    <property type="molecule type" value="Genomic_DNA"/>
</dbReference>
<dbReference type="InterPro" id="IPR018201">
    <property type="entry name" value="Ketoacyl_synth_AS"/>
</dbReference>
<dbReference type="SMART" id="SM00823">
    <property type="entry name" value="PKS_PP"/>
    <property type="match status" value="1"/>
</dbReference>
<accession>A0A5A7SAV9</accession>
<dbReference type="SUPFAM" id="SSF55048">
    <property type="entry name" value="Probable ACP-binding domain of malonyl-CoA ACP transacylase"/>
    <property type="match status" value="1"/>
</dbReference>
<dbReference type="InterPro" id="IPR020841">
    <property type="entry name" value="PKS_Beta-ketoAc_synthase_dom"/>
</dbReference>
<dbReference type="InterPro" id="IPR050091">
    <property type="entry name" value="PKS_NRPS_Biosynth_Enz"/>
</dbReference>
<name>A0A5A7SAV9_9NOCA</name>
<dbReference type="GO" id="GO:0031177">
    <property type="term" value="F:phosphopantetheine binding"/>
    <property type="evidence" value="ECO:0007669"/>
    <property type="project" value="InterPro"/>
</dbReference>
<dbReference type="InterPro" id="IPR016036">
    <property type="entry name" value="Malonyl_transacylase_ACP-bd"/>
</dbReference>
<evidence type="ECO:0000256" key="4">
    <source>
        <dbReference type="ARBA" id="ARBA00023268"/>
    </source>
</evidence>
<evidence type="ECO:0000256" key="2">
    <source>
        <dbReference type="ARBA" id="ARBA00022553"/>
    </source>
</evidence>
<dbReference type="Proteomes" id="UP000322244">
    <property type="component" value="Unassembled WGS sequence"/>
</dbReference>
<dbReference type="InterPro" id="IPR014031">
    <property type="entry name" value="Ketoacyl_synth_C"/>
</dbReference>
<dbReference type="GO" id="GO:0006633">
    <property type="term" value="P:fatty acid biosynthetic process"/>
    <property type="evidence" value="ECO:0007669"/>
    <property type="project" value="InterPro"/>
</dbReference>
<feature type="domain" description="Carrier" evidence="5">
    <location>
        <begin position="876"/>
        <end position="952"/>
    </location>
</feature>
<dbReference type="PROSITE" id="PS52004">
    <property type="entry name" value="KS3_2"/>
    <property type="match status" value="2"/>
</dbReference>
<dbReference type="Pfam" id="PF00109">
    <property type="entry name" value="ketoacyl-synt"/>
    <property type="match status" value="2"/>
</dbReference>
<keyword evidence="7" id="KW-0012">Acyltransferase</keyword>
<dbReference type="SUPFAM" id="SSF53901">
    <property type="entry name" value="Thiolase-like"/>
    <property type="match status" value="2"/>
</dbReference>
<dbReference type="InterPro" id="IPR020806">
    <property type="entry name" value="PKS_PP-bd"/>
</dbReference>
<keyword evidence="4" id="KW-0511">Multifunctional enzyme</keyword>
<comment type="caution">
    <text evidence="7">The sequence shown here is derived from an EMBL/GenBank/DDBJ whole genome shotgun (WGS) entry which is preliminary data.</text>
</comment>
<sequence>MQWMPNDTIAIMTSYAYQDDPVVIVGYSFRLPRAAEDDTFWETMLAGRTAFTDQGRGVRRSAKIDSYAWDAAAFGLGEDEAAATDPQQLLAMELAVHAVEDAGVGFGTLRSATTCVTLGAMACDFRDSEAQFDPTPYSLTGTSTSFIANRVSQTLGLSGTSVVIDTGQSSSLMAVHEAAIKVRSGECDYALAGGVQLNGSALSTSMVDAAGVLSVSGEPRLFSTRSDGYLRGEGGALVLLCRRSTAVEHGLVEHAAIAGSATNCGRQGRRLTAPDSRAQQAVVESALQRAGLSPNDLDYLELHGTGTRVGDASEAAAMIATFAERNRPLPVGSAKQTIGHLESAAGAASLIKALHILEHGVAPGAIVDQPLAVLAEQDSLVLDKAPRVLVGAESGLRHVGLSSFGLGGTNCHLILASPTPRPEIPTTAARSDDSPTRIGLCSASPEHARAQAATIAQLIDDCPEQVAIRDIAATAHTRDFGDFRTTVLAATADELAEELRAVAGGTKTARSTIQGESVAGLTACVFPGQGSQRKGMGASLIDRDAEFAWKFEEICAALNVHLDEPIQSVMWGTEDDSIHDTRYTQPALFAFEASLFHSLCGRGFRPDILIGHSIGEITALYCAGYLSLADAAEVVTSRAAAMADLPRTGGMLAVRTGATALAPAIENLSASVRFAALNSPEATVVAGTDEALQHVSDWCERNRLKSQRLQVSHAFHSPLIDPVGDRMIELQNRLRLRAPHTRVISTSTGAELAPMAALPDRFLMTNASGTVHFHDAVQVAIAAGTTKFVEVGPGRALSTFVAQTAPVRSHAMSPKSPSEASAIDETAATLFTWGADPSILDRQPHTAPAPFPLPKTVFLRQPSAPVPASTENRSEADESGLLSTVVDALARLIPGAGPIDTHRSFSDLGLDSRGAVQLAETLTTTVGTRIADTVVYRHSTPALLADFLGGQSGVSDRASVGPRIRRRRRHSERIAIVAASCKLPGGIETPADLWATVQRQRCVIGDFPTDRGWNVTQLFDPTPGTPCKTYVRSGGFLESAGSFDPQFFDLSNREATAMDPQQRATLELSQRLVEASRGSLPTRTGVYVGATSNDYGARLYESGIPEHQGHRLTGTTPSVISGRVAYHHGLTGPALSVDTACSSSLVALHTAADALRGGDCDAAIAGGVTVMATPGMFVEFSAQHGLAPDGRCKPFADNADGTAWAEGAVYFLLELESVAKARGRKVLGYISGSAVTQDGKSNGLTAPNGRSQEEAIGAALGAARVDPRDVDLVEAHGTGTRLGDPIEATAVANTYGQHRDPHRPLHLGSVKSNLGHTQAAAGAAGLLKVLLAMRHSTIPKTLFADTPTTMIDWRASNITLPQRNTAWERHRTRRIGAVSAFGISGTNCHMIVEED</sequence>
<dbReference type="GO" id="GO:0004312">
    <property type="term" value="F:fatty acid synthase activity"/>
    <property type="evidence" value="ECO:0007669"/>
    <property type="project" value="TreeGrafter"/>
</dbReference>